<proteinExistence type="predicted"/>
<dbReference type="CDD" id="cd06464">
    <property type="entry name" value="ACD_sHsps-like"/>
    <property type="match status" value="1"/>
</dbReference>
<accession>A0A068UTX1</accession>
<dbReference type="FunFam" id="2.60.40.790:FF:000049">
    <property type="entry name" value="Increased DNA methylation 3"/>
    <property type="match status" value="1"/>
</dbReference>
<feature type="region of interest" description="Disordered" evidence="1">
    <location>
        <begin position="20"/>
        <end position="70"/>
    </location>
</feature>
<dbReference type="PhylomeDB" id="A0A068UTX1"/>
<evidence type="ECO:0000313" key="2">
    <source>
        <dbReference type="EMBL" id="CDP12005.1"/>
    </source>
</evidence>
<reference evidence="3" key="1">
    <citation type="journal article" date="2014" name="Science">
        <title>The coffee genome provides insight into the convergent evolution of caffeine biosynthesis.</title>
        <authorList>
            <person name="Denoeud F."/>
            <person name="Carretero-Paulet L."/>
            <person name="Dereeper A."/>
            <person name="Droc G."/>
            <person name="Guyot R."/>
            <person name="Pietrella M."/>
            <person name="Zheng C."/>
            <person name="Alberti A."/>
            <person name="Anthony F."/>
            <person name="Aprea G."/>
            <person name="Aury J.M."/>
            <person name="Bento P."/>
            <person name="Bernard M."/>
            <person name="Bocs S."/>
            <person name="Campa C."/>
            <person name="Cenci A."/>
            <person name="Combes M.C."/>
            <person name="Crouzillat D."/>
            <person name="Da Silva C."/>
            <person name="Daddiego L."/>
            <person name="De Bellis F."/>
            <person name="Dussert S."/>
            <person name="Garsmeur O."/>
            <person name="Gayraud T."/>
            <person name="Guignon V."/>
            <person name="Jahn K."/>
            <person name="Jamilloux V."/>
            <person name="Joet T."/>
            <person name="Labadie K."/>
            <person name="Lan T."/>
            <person name="Leclercq J."/>
            <person name="Lepelley M."/>
            <person name="Leroy T."/>
            <person name="Li L.T."/>
            <person name="Librado P."/>
            <person name="Lopez L."/>
            <person name="Munoz A."/>
            <person name="Noel B."/>
            <person name="Pallavicini A."/>
            <person name="Perrotta G."/>
            <person name="Poncet V."/>
            <person name="Pot D."/>
            <person name="Priyono X."/>
            <person name="Rigoreau M."/>
            <person name="Rouard M."/>
            <person name="Rozas J."/>
            <person name="Tranchant-Dubreuil C."/>
            <person name="VanBuren R."/>
            <person name="Zhang Q."/>
            <person name="Andrade A.C."/>
            <person name="Argout X."/>
            <person name="Bertrand B."/>
            <person name="de Kochko A."/>
            <person name="Graziosi G."/>
            <person name="Henry R.J."/>
            <person name="Jayarama X."/>
            <person name="Ming R."/>
            <person name="Nagai C."/>
            <person name="Rounsley S."/>
            <person name="Sankoff D."/>
            <person name="Giuliano G."/>
            <person name="Albert V.A."/>
            <person name="Wincker P."/>
            <person name="Lashermes P."/>
        </authorList>
    </citation>
    <scope>NUCLEOTIDE SEQUENCE [LARGE SCALE GENOMIC DNA]</scope>
    <source>
        <strain evidence="3">cv. DH200-94</strain>
    </source>
</reference>
<evidence type="ECO:0000256" key="1">
    <source>
        <dbReference type="SAM" id="MobiDB-lite"/>
    </source>
</evidence>
<dbReference type="PANTHER" id="PTHR34661:SF1">
    <property type="entry name" value="INCREASED DNA METHYLATION 3"/>
    <property type="match status" value="1"/>
</dbReference>
<dbReference type="Gramene" id="CDP12005">
    <property type="protein sequence ID" value="CDP12005"/>
    <property type="gene ID" value="GSCOC_T00035355001"/>
</dbReference>
<dbReference type="Gene3D" id="2.60.40.790">
    <property type="match status" value="1"/>
</dbReference>
<name>A0A068UTX1_COFCA</name>
<dbReference type="InterPro" id="IPR008978">
    <property type="entry name" value="HSP20-like_chaperone"/>
</dbReference>
<dbReference type="GO" id="GO:0005634">
    <property type="term" value="C:nucleus"/>
    <property type="evidence" value="ECO:0007669"/>
    <property type="project" value="TreeGrafter"/>
</dbReference>
<evidence type="ECO:0000313" key="3">
    <source>
        <dbReference type="Proteomes" id="UP000295252"/>
    </source>
</evidence>
<dbReference type="InterPro" id="IPR039321">
    <property type="entry name" value="IDM2/3-like"/>
</dbReference>
<feature type="compositionally biased region" description="Basic and acidic residues" evidence="1">
    <location>
        <begin position="20"/>
        <end position="49"/>
    </location>
</feature>
<dbReference type="AlphaFoldDB" id="A0A068UTX1"/>
<protein>
    <recommendedName>
        <fullName evidence="4">SHSP domain-containing protein</fullName>
    </recommendedName>
</protein>
<keyword evidence="3" id="KW-1185">Reference proteome</keyword>
<gene>
    <name evidence="2" type="ORF">GSCOC_T00035355001</name>
</gene>
<dbReference type="OrthoDB" id="1211981at2759"/>
<dbReference type="PANTHER" id="PTHR34661">
    <property type="entry name" value="INCREASED DNA METHYLATION 3"/>
    <property type="match status" value="1"/>
</dbReference>
<dbReference type="EMBL" id="HG739145">
    <property type="protein sequence ID" value="CDP12005.1"/>
    <property type="molecule type" value="Genomic_DNA"/>
</dbReference>
<dbReference type="InParanoid" id="A0A068UTX1"/>
<feature type="compositionally biased region" description="Basic and acidic residues" evidence="1">
    <location>
        <begin position="58"/>
        <end position="69"/>
    </location>
</feature>
<sequence>MDNLHPEMKVKRIVWKSSSRERFANEVNDDHDSSSRTSQDDAKKSHCCDRSPLTAVPRTRDSDEPENHDASMNFQYDLQNQLLCDPQTSMLQTNNSLYGPCMMPLLPIPNMQERSSDLCVILNGAANRGGIGPPVGAVDIGVSKSAYYFCVALPGVKKDPGEFSCEVERDGNVHVRGVTTTGARTVSRNSRVYGMKFQQQCPPGPFTLSFSLPGPVDPRLFYPNFRSDGIFEGVVVKSERYFSMNE</sequence>
<organism evidence="2 3">
    <name type="scientific">Coffea canephora</name>
    <name type="common">Robusta coffee</name>
    <dbReference type="NCBI Taxonomy" id="49390"/>
    <lineage>
        <taxon>Eukaryota</taxon>
        <taxon>Viridiplantae</taxon>
        <taxon>Streptophyta</taxon>
        <taxon>Embryophyta</taxon>
        <taxon>Tracheophyta</taxon>
        <taxon>Spermatophyta</taxon>
        <taxon>Magnoliopsida</taxon>
        <taxon>eudicotyledons</taxon>
        <taxon>Gunneridae</taxon>
        <taxon>Pentapetalae</taxon>
        <taxon>asterids</taxon>
        <taxon>lamiids</taxon>
        <taxon>Gentianales</taxon>
        <taxon>Rubiaceae</taxon>
        <taxon>Ixoroideae</taxon>
        <taxon>Gardenieae complex</taxon>
        <taxon>Bertiereae - Coffeeae clade</taxon>
        <taxon>Coffeeae</taxon>
        <taxon>Coffea</taxon>
    </lineage>
</organism>
<dbReference type="Proteomes" id="UP000295252">
    <property type="component" value="Chromosome II"/>
</dbReference>
<evidence type="ECO:0008006" key="4">
    <source>
        <dbReference type="Google" id="ProtNLM"/>
    </source>
</evidence>